<dbReference type="EMBL" id="JBHRSA010000046">
    <property type="protein sequence ID" value="MFC3041178.1"/>
    <property type="molecule type" value="Genomic_DNA"/>
</dbReference>
<name>A0ABV7CYJ2_9BACI</name>
<dbReference type="Pfam" id="PF01235">
    <property type="entry name" value="Na_Ala_symp"/>
    <property type="match status" value="1"/>
</dbReference>
<evidence type="ECO:0000256" key="7">
    <source>
        <dbReference type="ARBA" id="ARBA00022989"/>
    </source>
</evidence>
<evidence type="ECO:0000256" key="6">
    <source>
        <dbReference type="ARBA" id="ARBA00022847"/>
    </source>
</evidence>
<dbReference type="Proteomes" id="UP001595279">
    <property type="component" value="Unassembled WGS sequence"/>
</dbReference>
<evidence type="ECO:0000256" key="2">
    <source>
        <dbReference type="ARBA" id="ARBA00009261"/>
    </source>
</evidence>
<keyword evidence="4 9" id="KW-1003">Cell membrane</keyword>
<gene>
    <name evidence="10" type="ORF">ACFOGI_13095</name>
</gene>
<comment type="similarity">
    <text evidence="2 9">Belongs to the alanine or glycine:cation symporter (AGCS) (TC 2.A.25) family.</text>
</comment>
<protein>
    <submittedName>
        <fullName evidence="10">Alanine/glycine:cation symporter family protein</fullName>
    </submittedName>
</protein>
<keyword evidence="8 9" id="KW-0472">Membrane</keyword>
<dbReference type="PANTHER" id="PTHR30330">
    <property type="entry name" value="AGSS FAMILY TRANSPORTER, SODIUM-ALANINE"/>
    <property type="match status" value="1"/>
</dbReference>
<evidence type="ECO:0000256" key="9">
    <source>
        <dbReference type="RuleBase" id="RU363064"/>
    </source>
</evidence>
<dbReference type="Gene3D" id="1.20.1740.10">
    <property type="entry name" value="Amino acid/polyamine transporter I"/>
    <property type="match status" value="1"/>
</dbReference>
<organism evidence="10 11">
    <name type="scientific">Virgibacillus xinjiangensis</name>
    <dbReference type="NCBI Taxonomy" id="393090"/>
    <lineage>
        <taxon>Bacteria</taxon>
        <taxon>Bacillati</taxon>
        <taxon>Bacillota</taxon>
        <taxon>Bacilli</taxon>
        <taxon>Bacillales</taxon>
        <taxon>Bacillaceae</taxon>
        <taxon>Virgibacillus</taxon>
    </lineage>
</organism>
<feature type="transmembrane region" description="Helical" evidence="9">
    <location>
        <begin position="299"/>
        <end position="323"/>
    </location>
</feature>
<feature type="transmembrane region" description="Helical" evidence="9">
    <location>
        <begin position="15"/>
        <end position="33"/>
    </location>
</feature>
<feature type="transmembrane region" description="Helical" evidence="9">
    <location>
        <begin position="351"/>
        <end position="373"/>
    </location>
</feature>
<feature type="transmembrane region" description="Helical" evidence="9">
    <location>
        <begin position="179"/>
        <end position="200"/>
    </location>
</feature>
<feature type="transmembrane region" description="Helical" evidence="9">
    <location>
        <begin position="212"/>
        <end position="232"/>
    </location>
</feature>
<reference evidence="11" key="1">
    <citation type="journal article" date="2019" name="Int. J. Syst. Evol. Microbiol.">
        <title>The Global Catalogue of Microorganisms (GCM) 10K type strain sequencing project: providing services to taxonomists for standard genome sequencing and annotation.</title>
        <authorList>
            <consortium name="The Broad Institute Genomics Platform"/>
            <consortium name="The Broad Institute Genome Sequencing Center for Infectious Disease"/>
            <person name="Wu L."/>
            <person name="Ma J."/>
        </authorList>
    </citation>
    <scope>NUCLEOTIDE SEQUENCE [LARGE SCALE GENOMIC DNA]</scope>
    <source>
        <strain evidence="11">KCTC 13128</strain>
    </source>
</reference>
<evidence type="ECO:0000256" key="3">
    <source>
        <dbReference type="ARBA" id="ARBA00022448"/>
    </source>
</evidence>
<dbReference type="PRINTS" id="PR00175">
    <property type="entry name" value="NAALASMPORT"/>
</dbReference>
<keyword evidence="3 9" id="KW-0813">Transport</keyword>
<keyword evidence="5 9" id="KW-0812">Transmembrane</keyword>
<feature type="transmembrane region" description="Helical" evidence="9">
    <location>
        <begin position="238"/>
        <end position="262"/>
    </location>
</feature>
<evidence type="ECO:0000313" key="10">
    <source>
        <dbReference type="EMBL" id="MFC3041178.1"/>
    </source>
</evidence>
<keyword evidence="7 9" id="KW-1133">Transmembrane helix</keyword>
<evidence type="ECO:0000256" key="4">
    <source>
        <dbReference type="ARBA" id="ARBA00022475"/>
    </source>
</evidence>
<sequence length="464" mass="50692">MELFEAIVAGISDFMWTYVLSALLLFTGVLYTYRLKFFQLRLFPHILKKTIGQVFKKNRHTGTITPFQAFTSALASTAGATNIVGVPIAIALGGPGALFWMWLVALIGMATKYGEILLGLKYRQKNDKGIWVGGPQYYIKKALGWDKVATLFAFFLMIELIPSTMVQSNSISTQLEGTFGFSQSMTGIILAVLIGIMVFGGIKRISKITDKLVPFMVITYLLFGFIIIGVHIDELPHVFALIFTHAFTPISAAGGFAGAGIAQALRWGMARGLYSNEAGVGTAPIAHAAAQTDHPSKQAFWGVFSVFVDTIIICTVSGLVVLVTGAWQEVGPEQASIMISVAYGSVFGETFGSAFIAIFLIFFVITTIGILIFYGEKQAEYLFNPKAAQGMRIVYLIAIYIGAIGGLQFVWQLVDLMLAIVVILNIIPMIFLSREVKSLTDDYMYRIYNGNGGAPKITLFSDKD</sequence>
<feature type="transmembrane region" description="Helical" evidence="9">
    <location>
        <begin position="393"/>
        <end position="411"/>
    </location>
</feature>
<dbReference type="PROSITE" id="PS00873">
    <property type="entry name" value="NA_ALANINE_SYMP"/>
    <property type="match status" value="1"/>
</dbReference>
<dbReference type="NCBIfam" id="TIGR00835">
    <property type="entry name" value="agcS"/>
    <property type="match status" value="1"/>
</dbReference>
<comment type="caution">
    <text evidence="10">The sequence shown here is derived from an EMBL/GenBank/DDBJ whole genome shotgun (WGS) entry which is preliminary data.</text>
</comment>
<dbReference type="InterPro" id="IPR001463">
    <property type="entry name" value="Na/Ala_symport"/>
</dbReference>
<evidence type="ECO:0000256" key="1">
    <source>
        <dbReference type="ARBA" id="ARBA00004651"/>
    </source>
</evidence>
<evidence type="ECO:0000313" key="11">
    <source>
        <dbReference type="Proteomes" id="UP001595279"/>
    </source>
</evidence>
<comment type="subcellular location">
    <subcellularLocation>
        <location evidence="1 9">Cell membrane</location>
        <topology evidence="1 9">Multi-pass membrane protein</topology>
    </subcellularLocation>
</comment>
<dbReference type="PANTHER" id="PTHR30330:SF3">
    <property type="entry name" value="TRANSCRIPTIONAL REGULATOR, LRP FAMILY"/>
    <property type="match status" value="1"/>
</dbReference>
<feature type="transmembrane region" description="Helical" evidence="9">
    <location>
        <begin position="148"/>
        <end position="167"/>
    </location>
</feature>
<accession>A0ABV7CYJ2</accession>
<keyword evidence="6 9" id="KW-0769">Symport</keyword>
<proteinExistence type="inferred from homology"/>
<keyword evidence="11" id="KW-1185">Reference proteome</keyword>
<evidence type="ECO:0000256" key="5">
    <source>
        <dbReference type="ARBA" id="ARBA00022692"/>
    </source>
</evidence>
<feature type="transmembrane region" description="Helical" evidence="9">
    <location>
        <begin position="99"/>
        <end position="120"/>
    </location>
</feature>
<feature type="transmembrane region" description="Helical" evidence="9">
    <location>
        <begin position="417"/>
        <end position="436"/>
    </location>
</feature>
<evidence type="ECO:0000256" key="8">
    <source>
        <dbReference type="ARBA" id="ARBA00023136"/>
    </source>
</evidence>
<feature type="transmembrane region" description="Helical" evidence="9">
    <location>
        <begin position="69"/>
        <end position="93"/>
    </location>
</feature>
<dbReference type="RefSeq" id="WP_390273362.1">
    <property type="nucleotide sequence ID" value="NZ_JBHRSA010000046.1"/>
</dbReference>